<dbReference type="Gene3D" id="1.25.40.10">
    <property type="entry name" value="Tetratricopeptide repeat domain"/>
    <property type="match status" value="2"/>
</dbReference>
<dbReference type="SUPFAM" id="SSF48452">
    <property type="entry name" value="TPR-like"/>
    <property type="match status" value="1"/>
</dbReference>
<dbReference type="SMART" id="SM00028">
    <property type="entry name" value="TPR"/>
    <property type="match status" value="5"/>
</dbReference>
<dbReference type="PANTHER" id="PTHR46630:SF1">
    <property type="entry name" value="TETRATRICOPEPTIDE REPEAT PROTEIN 29"/>
    <property type="match status" value="1"/>
</dbReference>
<dbReference type="GO" id="GO:0003677">
    <property type="term" value="F:DNA binding"/>
    <property type="evidence" value="ECO:0007669"/>
    <property type="project" value="InterPro"/>
</dbReference>
<dbReference type="InterPro" id="IPR016032">
    <property type="entry name" value="Sig_transdc_resp-reg_C-effctor"/>
</dbReference>
<reference evidence="9" key="1">
    <citation type="submission" date="2021-01" db="EMBL/GenBank/DDBJ databases">
        <title>Fulvivirga kasyanovii gen. nov., sp nov., a novel member of the phylum Bacteroidetes isolated from seawater in a mussel farm.</title>
        <authorList>
            <person name="Zhao L.-H."/>
            <person name="Wang Z.-J."/>
        </authorList>
    </citation>
    <scope>NUCLEOTIDE SEQUENCE</scope>
    <source>
        <strain evidence="9">29W222</strain>
    </source>
</reference>
<dbReference type="InterPro" id="IPR051476">
    <property type="entry name" value="Bac_ResReg_Asp_Phosphatase"/>
</dbReference>
<evidence type="ECO:0000256" key="3">
    <source>
        <dbReference type="ARBA" id="ARBA00022737"/>
    </source>
</evidence>
<accession>A0A937KBC0</accession>
<proteinExistence type="inferred from homology"/>
<evidence type="ECO:0000256" key="1">
    <source>
        <dbReference type="ARBA" id="ARBA00004496"/>
    </source>
</evidence>
<dbReference type="Proteomes" id="UP000614216">
    <property type="component" value="Unassembled WGS sequence"/>
</dbReference>
<keyword evidence="10" id="KW-1185">Reference proteome</keyword>
<dbReference type="Pfam" id="PF17874">
    <property type="entry name" value="TPR_MalT"/>
    <property type="match status" value="1"/>
</dbReference>
<keyword evidence="7" id="KW-0812">Transmembrane</keyword>
<keyword evidence="4 6" id="KW-0802">TPR repeat</keyword>
<feature type="repeat" description="TPR" evidence="6">
    <location>
        <begin position="234"/>
        <end position="267"/>
    </location>
</feature>
<evidence type="ECO:0000313" key="9">
    <source>
        <dbReference type="EMBL" id="MBL6446686.1"/>
    </source>
</evidence>
<dbReference type="InterPro" id="IPR019734">
    <property type="entry name" value="TPR_rpt"/>
</dbReference>
<protein>
    <submittedName>
        <fullName evidence="9">Tetratricopeptide repeat protein</fullName>
    </submittedName>
</protein>
<dbReference type="GO" id="GO:0006355">
    <property type="term" value="P:regulation of DNA-templated transcription"/>
    <property type="evidence" value="ECO:0007669"/>
    <property type="project" value="InterPro"/>
</dbReference>
<name>A0A937KBC0_9BACT</name>
<gene>
    <name evidence="9" type="ORF">JMN32_10210</name>
</gene>
<keyword evidence="7" id="KW-1133">Transmembrane helix</keyword>
<dbReference type="SUPFAM" id="SSF46894">
    <property type="entry name" value="C-terminal effector domain of the bipartite response regulators"/>
    <property type="match status" value="1"/>
</dbReference>
<evidence type="ECO:0000256" key="4">
    <source>
        <dbReference type="ARBA" id="ARBA00022803"/>
    </source>
</evidence>
<evidence type="ECO:0000313" key="10">
    <source>
        <dbReference type="Proteomes" id="UP000614216"/>
    </source>
</evidence>
<keyword evidence="3" id="KW-0677">Repeat</keyword>
<sequence>MNLLIKLFQSSDCAALCCLSEVKCWLRKIIKVKFVFLMLLGSFYGHMAASQKYEQEIDSISKVLEVLPEEDTNRVNALINMARLQTFKPTGETLKYAKWALELSERLDYQSGIIESCFVLGYYFDNSGRYVNALEYLYKALDISIKIQDGGLEANCHNFLGYIHKSSGQYPEALTHYNKSLTYWEQQKNPNMEALILENIGGIYFTKGDNKQALEYYNQAFNLAKANNLDRRLGTLYNSLGEFYYQDKDFDKALEYQQSALEYAIKIESTRLQSEVYGSLSEVYLVNDQSQEAFAMAEKALYLARLSNSKHEMLESYQRLYTSLQQLGDYQHAYEYQSKYLALHDSLSNLENVQAIEHLKYKHEIELVNEQHKANVLRRNALIGVLVALLIIGMLIFNRRYLIIKKKLDSKRQLLNYSIRSLEEKSKLVENVNRELQIFKQNATHDVKIKKFNKVLQFNIVTDDDWENFKKAFEDVYPNFLASLRYHYPNLTTAEIRQAALIKMKLTIKETASILGITPESVKKSRHRLKKKLELSENKSVDEVLNNLNASISND</sequence>
<dbReference type="RefSeq" id="WP_202856221.1">
    <property type="nucleotide sequence ID" value="NZ_JAEUGD010000031.1"/>
</dbReference>
<dbReference type="GO" id="GO:0005737">
    <property type="term" value="C:cytoplasm"/>
    <property type="evidence" value="ECO:0007669"/>
    <property type="project" value="UniProtKB-SubCell"/>
</dbReference>
<dbReference type="EMBL" id="JAEUGD010000031">
    <property type="protein sequence ID" value="MBL6446686.1"/>
    <property type="molecule type" value="Genomic_DNA"/>
</dbReference>
<dbReference type="InterPro" id="IPR011990">
    <property type="entry name" value="TPR-like_helical_dom_sf"/>
</dbReference>
<feature type="transmembrane region" description="Helical" evidence="7">
    <location>
        <begin position="381"/>
        <end position="402"/>
    </location>
</feature>
<evidence type="ECO:0000256" key="5">
    <source>
        <dbReference type="ARBA" id="ARBA00038253"/>
    </source>
</evidence>
<dbReference type="PANTHER" id="PTHR46630">
    <property type="entry name" value="TETRATRICOPEPTIDE REPEAT PROTEIN 29"/>
    <property type="match status" value="1"/>
</dbReference>
<keyword evidence="2" id="KW-0963">Cytoplasm</keyword>
<dbReference type="Pfam" id="PF13181">
    <property type="entry name" value="TPR_8"/>
    <property type="match status" value="1"/>
</dbReference>
<comment type="similarity">
    <text evidence="5">Belongs to the Rap family.</text>
</comment>
<evidence type="ECO:0000259" key="8">
    <source>
        <dbReference type="Pfam" id="PF17874"/>
    </source>
</evidence>
<dbReference type="InterPro" id="IPR036388">
    <property type="entry name" value="WH-like_DNA-bd_sf"/>
</dbReference>
<dbReference type="AlphaFoldDB" id="A0A937KBC0"/>
<dbReference type="SUPFAM" id="SSF81901">
    <property type="entry name" value="HCP-like"/>
    <property type="match status" value="1"/>
</dbReference>
<dbReference type="Gene3D" id="1.10.10.10">
    <property type="entry name" value="Winged helix-like DNA-binding domain superfamily/Winged helix DNA-binding domain"/>
    <property type="match status" value="1"/>
</dbReference>
<dbReference type="InterPro" id="IPR041617">
    <property type="entry name" value="TPR_MalT"/>
</dbReference>
<evidence type="ECO:0000256" key="7">
    <source>
        <dbReference type="SAM" id="Phobius"/>
    </source>
</evidence>
<organism evidence="9 10">
    <name type="scientific">Fulvivirga marina</name>
    <dbReference type="NCBI Taxonomy" id="2494733"/>
    <lineage>
        <taxon>Bacteria</taxon>
        <taxon>Pseudomonadati</taxon>
        <taxon>Bacteroidota</taxon>
        <taxon>Cytophagia</taxon>
        <taxon>Cytophagales</taxon>
        <taxon>Fulvivirgaceae</taxon>
        <taxon>Fulvivirga</taxon>
    </lineage>
</organism>
<feature type="domain" description="MalT-like TPR region" evidence="8">
    <location>
        <begin position="151"/>
        <end position="344"/>
    </location>
</feature>
<comment type="caution">
    <text evidence="9">The sequence shown here is derived from an EMBL/GenBank/DDBJ whole genome shotgun (WGS) entry which is preliminary data.</text>
</comment>
<feature type="repeat" description="TPR" evidence="6">
    <location>
        <begin position="194"/>
        <end position="227"/>
    </location>
</feature>
<comment type="subcellular location">
    <subcellularLocation>
        <location evidence="1">Cytoplasm</location>
    </subcellularLocation>
</comment>
<evidence type="ECO:0000256" key="6">
    <source>
        <dbReference type="PROSITE-ProRule" id="PRU00339"/>
    </source>
</evidence>
<keyword evidence="7" id="KW-0472">Membrane</keyword>
<evidence type="ECO:0000256" key="2">
    <source>
        <dbReference type="ARBA" id="ARBA00022490"/>
    </source>
</evidence>
<dbReference type="PROSITE" id="PS50005">
    <property type="entry name" value="TPR"/>
    <property type="match status" value="2"/>
</dbReference>